<evidence type="ECO:0000313" key="3">
    <source>
        <dbReference type="Proteomes" id="UP000266841"/>
    </source>
</evidence>
<dbReference type="Proteomes" id="UP000266841">
    <property type="component" value="Unassembled WGS sequence"/>
</dbReference>
<dbReference type="OrthoDB" id="4696at2759"/>
<reference evidence="2 3" key="1">
    <citation type="journal article" date="2012" name="Genome Biol.">
        <title>Genome and low-iron response of an oceanic diatom adapted to chronic iron limitation.</title>
        <authorList>
            <person name="Lommer M."/>
            <person name="Specht M."/>
            <person name="Roy A.S."/>
            <person name="Kraemer L."/>
            <person name="Andreson R."/>
            <person name="Gutowska M.A."/>
            <person name="Wolf J."/>
            <person name="Bergner S.V."/>
            <person name="Schilhabel M.B."/>
            <person name="Klostermeier U.C."/>
            <person name="Beiko R.G."/>
            <person name="Rosenstiel P."/>
            <person name="Hippler M."/>
            <person name="Laroche J."/>
        </authorList>
    </citation>
    <scope>NUCLEOTIDE SEQUENCE [LARGE SCALE GENOMIC DNA]</scope>
    <source>
        <strain evidence="2 3">CCMP1005</strain>
    </source>
</reference>
<comment type="caution">
    <text evidence="2">The sequence shown here is derived from an EMBL/GenBank/DDBJ whole genome shotgun (WGS) entry which is preliminary data.</text>
</comment>
<dbReference type="PANTHER" id="PTHR33219:SF14">
    <property type="entry name" value="PROTEIN COFACTOR ASSEMBLY OF COMPLEX C SUBUNIT B CCB3, CHLOROPLASTIC-RELATED"/>
    <property type="match status" value="1"/>
</dbReference>
<dbReference type="eggNOG" id="ENOG502S21M">
    <property type="taxonomic scope" value="Eukaryota"/>
</dbReference>
<dbReference type="GO" id="GO:0016020">
    <property type="term" value="C:membrane"/>
    <property type="evidence" value="ECO:0007669"/>
    <property type="project" value="InterPro"/>
</dbReference>
<dbReference type="InterPro" id="IPR003425">
    <property type="entry name" value="CCB3/YggT"/>
</dbReference>
<sequence>MGSAASKQSKVQGARSSKVNAQRRRAHAADSQTVTFIASAEIVEGAKRYLHRLYNEDPPSPDLDVSTFVHGICTSTSPSSDSDDAVIDDTVPSATRTNRCVGPSEHRQPCCIHRRNAGSRIFVDDDIGNRSVGAAAVGRSGAIPELLLVRIVLSWYPTANANEVPFNLIVWPTEPLLRLVRGSIPPAFGVDITPVVWLGLFSFMNEIFLGQQGLLTMKMKYGI</sequence>
<gene>
    <name evidence="2" type="ORF">THAOC_15372</name>
</gene>
<evidence type="ECO:0000313" key="2">
    <source>
        <dbReference type="EMBL" id="EJK63942.1"/>
    </source>
</evidence>
<protein>
    <submittedName>
        <fullName evidence="2">Uncharacterized protein</fullName>
    </submittedName>
</protein>
<dbReference type="PANTHER" id="PTHR33219">
    <property type="entry name" value="YLMG HOMOLOG PROTEIN 2, CHLOROPLASTIC"/>
    <property type="match status" value="1"/>
</dbReference>
<name>K0T0C7_THAOC</name>
<dbReference type="Pfam" id="PF02325">
    <property type="entry name" value="CCB3_YggT"/>
    <property type="match status" value="1"/>
</dbReference>
<dbReference type="EMBL" id="AGNL01017844">
    <property type="protein sequence ID" value="EJK63942.1"/>
    <property type="molecule type" value="Genomic_DNA"/>
</dbReference>
<feature type="compositionally biased region" description="Polar residues" evidence="1">
    <location>
        <begin position="1"/>
        <end position="20"/>
    </location>
</feature>
<accession>K0T0C7</accession>
<proteinExistence type="predicted"/>
<feature type="region of interest" description="Disordered" evidence="1">
    <location>
        <begin position="1"/>
        <end position="29"/>
    </location>
</feature>
<dbReference type="AlphaFoldDB" id="K0T0C7"/>
<evidence type="ECO:0000256" key="1">
    <source>
        <dbReference type="SAM" id="MobiDB-lite"/>
    </source>
</evidence>
<keyword evidence="3" id="KW-1185">Reference proteome</keyword>
<organism evidence="2 3">
    <name type="scientific">Thalassiosira oceanica</name>
    <name type="common">Marine diatom</name>
    <dbReference type="NCBI Taxonomy" id="159749"/>
    <lineage>
        <taxon>Eukaryota</taxon>
        <taxon>Sar</taxon>
        <taxon>Stramenopiles</taxon>
        <taxon>Ochrophyta</taxon>
        <taxon>Bacillariophyta</taxon>
        <taxon>Coscinodiscophyceae</taxon>
        <taxon>Thalassiosirophycidae</taxon>
        <taxon>Thalassiosirales</taxon>
        <taxon>Thalassiosiraceae</taxon>
        <taxon>Thalassiosira</taxon>
    </lineage>
</organism>